<dbReference type="InterPro" id="IPR046020">
    <property type="entry name" value="DUF5977"/>
</dbReference>
<evidence type="ECO:0000313" key="2">
    <source>
        <dbReference type="EMBL" id="OQP63670.1"/>
    </source>
</evidence>
<dbReference type="Proteomes" id="UP000192276">
    <property type="component" value="Unassembled WGS sequence"/>
</dbReference>
<organism evidence="2 3">
    <name type="scientific">Niastella populi</name>
    <dbReference type="NCBI Taxonomy" id="550983"/>
    <lineage>
        <taxon>Bacteria</taxon>
        <taxon>Pseudomonadati</taxon>
        <taxon>Bacteroidota</taxon>
        <taxon>Chitinophagia</taxon>
        <taxon>Chitinophagales</taxon>
        <taxon>Chitinophagaceae</taxon>
        <taxon>Niastella</taxon>
    </lineage>
</organism>
<reference evidence="3" key="1">
    <citation type="submission" date="2016-04" db="EMBL/GenBank/DDBJ databases">
        <authorList>
            <person name="Chen L."/>
            <person name="Zhuang W."/>
            <person name="Wang G."/>
        </authorList>
    </citation>
    <scope>NUCLEOTIDE SEQUENCE [LARGE SCALE GENOMIC DNA]</scope>
    <source>
        <strain evidence="3">208</strain>
    </source>
</reference>
<name>A0A1V9FZB4_9BACT</name>
<feature type="domain" description="DUF5977" evidence="1">
    <location>
        <begin position="17"/>
        <end position="81"/>
    </location>
</feature>
<dbReference type="RefSeq" id="WP_081163748.1">
    <property type="nucleotide sequence ID" value="NZ_LWBP01000100.1"/>
</dbReference>
<dbReference type="STRING" id="550983.A4R26_17010"/>
<keyword evidence="3" id="KW-1185">Reference proteome</keyword>
<evidence type="ECO:0000313" key="3">
    <source>
        <dbReference type="Proteomes" id="UP000192276"/>
    </source>
</evidence>
<feature type="domain" description="DUF5977" evidence="1">
    <location>
        <begin position="82"/>
        <end position="143"/>
    </location>
</feature>
<dbReference type="EMBL" id="LWBP01000100">
    <property type="protein sequence ID" value="OQP63670.1"/>
    <property type="molecule type" value="Genomic_DNA"/>
</dbReference>
<dbReference type="Pfam" id="PF19404">
    <property type="entry name" value="DUF5977"/>
    <property type="match status" value="2"/>
</dbReference>
<proteinExistence type="predicted"/>
<dbReference type="AlphaFoldDB" id="A0A1V9FZB4"/>
<protein>
    <recommendedName>
        <fullName evidence="1">DUF5977 domain-containing protein</fullName>
    </recommendedName>
</protein>
<sequence>MDMTTTSVKVVMASVLYHSVVKSGIYTPNNCPAGARANPITYIVDAGTYISDVNQADADGQAQADVNANGQTHANNNAQCLWYNFATSAPFVKNNCAPGGSGSTVTYPVAADTYSSGISQADADAKAQNDINTNGQNFANNNGY</sequence>
<gene>
    <name evidence="2" type="ORF">A4R26_17010</name>
</gene>
<accession>A0A1V9FZB4</accession>
<evidence type="ECO:0000259" key="1">
    <source>
        <dbReference type="Pfam" id="PF19404"/>
    </source>
</evidence>
<comment type="caution">
    <text evidence="2">The sequence shown here is derived from an EMBL/GenBank/DDBJ whole genome shotgun (WGS) entry which is preliminary data.</text>
</comment>